<gene>
    <name evidence="1" type="primary">77</name>
    <name evidence="1" type="ORF">SEA_HONK_77</name>
</gene>
<dbReference type="Proteomes" id="UP000693682">
    <property type="component" value="Segment"/>
</dbReference>
<protein>
    <submittedName>
        <fullName evidence="1">Uncharacterized protein</fullName>
    </submittedName>
</protein>
<evidence type="ECO:0000313" key="1">
    <source>
        <dbReference type="EMBL" id="QWY81900.1"/>
    </source>
</evidence>
<sequence length="117" mass="12682">MTNTTATPALIIRDQIGTGVLMALGAHKLIATESGLRFAARILPFTKSGKRGTAARVMQVEVTLNALDLYDIAVTYAGRDYSVVTHWEAANVDCFELSRLLLALDYDGPTAVNPRML</sequence>
<organism evidence="1 2">
    <name type="scientific">Microbacterium phage Honk</name>
    <dbReference type="NCBI Taxonomy" id="2836095"/>
    <lineage>
        <taxon>Viruses</taxon>
        <taxon>Duplodnaviria</taxon>
        <taxon>Heunggongvirae</taxon>
        <taxon>Uroviricota</taxon>
        <taxon>Caudoviricetes</taxon>
        <taxon>Casidaviridae</taxon>
        <taxon>Honkvirus</taxon>
        <taxon>Honkvirus honk</taxon>
    </lineage>
</organism>
<dbReference type="EMBL" id="MW862981">
    <property type="protein sequence ID" value="QWY81900.1"/>
    <property type="molecule type" value="Genomic_DNA"/>
</dbReference>
<proteinExistence type="predicted"/>
<evidence type="ECO:0000313" key="2">
    <source>
        <dbReference type="Proteomes" id="UP000693682"/>
    </source>
</evidence>
<accession>A0A8F3E8D4</accession>
<name>A0A8F3E8D4_9CAUD</name>
<reference evidence="1" key="1">
    <citation type="submission" date="2021-04" db="EMBL/GenBank/DDBJ databases">
        <authorList>
            <person name="Ulbrich M."/>
            <person name="Aldana K.S."/>
            <person name="Brown J.W."/>
            <person name="Campbell D.M."/>
            <person name="Chai A.E."/>
            <person name="Dalson K.A."/>
            <person name="Dembinski E."/>
            <person name="Gomez D.E."/>
            <person name="Gupta K."/>
            <person name="Guyot M."/>
            <person name="Hocutt K.M."/>
            <person name="Holsinger J.M."/>
            <person name="Ibarra L.A."/>
            <person name="Jeon T.-Y."/>
            <person name="Mackenzie M."/>
            <person name="Marquez I.-P.P."/>
            <person name="Mathenge R.W."/>
            <person name="Mo B.F."/>
            <person name="Nelson S."/>
            <person name="Zepeda J."/>
            <person name="Zhang L.J."/>
            <person name="Ngo R."/>
            <person name="Tse V.Y."/>
            <person name="Garlena R.A."/>
            <person name="Russell D.A."/>
            <person name="Pope W.H."/>
            <person name="Jacobs-Sera D."/>
            <person name="Hatfull G.F."/>
            <person name="Reddi K."/>
            <person name="Moberg-Parker J."/>
            <person name="Freise A.C."/>
        </authorList>
    </citation>
    <scope>NUCLEOTIDE SEQUENCE</scope>
</reference>
<keyword evidence="2" id="KW-1185">Reference proteome</keyword>